<dbReference type="EMBL" id="CP001804">
    <property type="protein sequence ID" value="ACY16103.1"/>
    <property type="molecule type" value="Genomic_DNA"/>
</dbReference>
<feature type="domain" description="PPIase cyclophilin-type" evidence="5">
    <location>
        <begin position="83"/>
        <end position="237"/>
    </location>
</feature>
<name>D0LX61_HALO1</name>
<feature type="region of interest" description="Disordered" evidence="4">
    <location>
        <begin position="22"/>
        <end position="53"/>
    </location>
</feature>
<reference evidence="6 7" key="1">
    <citation type="journal article" date="2010" name="Stand. Genomic Sci.">
        <title>Complete genome sequence of Haliangium ochraceum type strain (SMP-2).</title>
        <authorList>
            <consortium name="US DOE Joint Genome Institute (JGI-PGF)"/>
            <person name="Ivanova N."/>
            <person name="Daum C."/>
            <person name="Lang E."/>
            <person name="Abt B."/>
            <person name="Kopitz M."/>
            <person name="Saunders E."/>
            <person name="Lapidus A."/>
            <person name="Lucas S."/>
            <person name="Glavina Del Rio T."/>
            <person name="Nolan M."/>
            <person name="Tice H."/>
            <person name="Copeland A."/>
            <person name="Cheng J.F."/>
            <person name="Chen F."/>
            <person name="Bruce D."/>
            <person name="Goodwin L."/>
            <person name="Pitluck S."/>
            <person name="Mavromatis K."/>
            <person name="Pati A."/>
            <person name="Mikhailova N."/>
            <person name="Chen A."/>
            <person name="Palaniappan K."/>
            <person name="Land M."/>
            <person name="Hauser L."/>
            <person name="Chang Y.J."/>
            <person name="Jeffries C.D."/>
            <person name="Detter J.C."/>
            <person name="Brettin T."/>
            <person name="Rohde M."/>
            <person name="Goker M."/>
            <person name="Bristow J."/>
            <person name="Markowitz V."/>
            <person name="Eisen J.A."/>
            <person name="Hugenholtz P."/>
            <person name="Kyrpides N.C."/>
            <person name="Klenk H.P."/>
        </authorList>
    </citation>
    <scope>NUCLEOTIDE SEQUENCE [LARGE SCALE GENOMIC DNA]</scope>
    <source>
        <strain evidence="7">DSM 14365 / CIP 107738 / JCM 11303 / AJ 13395 / SMP-2</strain>
    </source>
</reference>
<evidence type="ECO:0000256" key="4">
    <source>
        <dbReference type="SAM" id="MobiDB-lite"/>
    </source>
</evidence>
<dbReference type="PANTHER" id="PTHR45625">
    <property type="entry name" value="PEPTIDYL-PROLYL CIS-TRANS ISOMERASE-RELATED"/>
    <property type="match status" value="1"/>
</dbReference>
<dbReference type="InterPro" id="IPR002130">
    <property type="entry name" value="Cyclophilin-type_PPIase_dom"/>
</dbReference>
<dbReference type="PANTHER" id="PTHR45625:SF4">
    <property type="entry name" value="PEPTIDYLPROLYL ISOMERASE DOMAIN AND WD REPEAT-CONTAINING PROTEIN 1"/>
    <property type="match status" value="1"/>
</dbReference>
<proteinExistence type="inferred from homology"/>
<dbReference type="Pfam" id="PF00160">
    <property type="entry name" value="Pro_isomerase"/>
    <property type="match status" value="1"/>
</dbReference>
<organism evidence="6 7">
    <name type="scientific">Haliangium ochraceum (strain DSM 14365 / JCM 11303 / SMP-2)</name>
    <dbReference type="NCBI Taxonomy" id="502025"/>
    <lineage>
        <taxon>Bacteria</taxon>
        <taxon>Pseudomonadati</taxon>
        <taxon>Myxococcota</taxon>
        <taxon>Polyangia</taxon>
        <taxon>Haliangiales</taxon>
        <taxon>Kofleriaceae</taxon>
        <taxon>Haliangium</taxon>
    </lineage>
</organism>
<dbReference type="PRINTS" id="PR00153">
    <property type="entry name" value="CSAPPISMRASE"/>
</dbReference>
<dbReference type="SUPFAM" id="SSF50891">
    <property type="entry name" value="Cyclophilin-like"/>
    <property type="match status" value="1"/>
</dbReference>
<evidence type="ECO:0000313" key="7">
    <source>
        <dbReference type="Proteomes" id="UP000001880"/>
    </source>
</evidence>
<feature type="compositionally biased region" description="Low complexity" evidence="4">
    <location>
        <begin position="25"/>
        <end position="45"/>
    </location>
</feature>
<dbReference type="eggNOG" id="COG0652">
    <property type="taxonomic scope" value="Bacteria"/>
</dbReference>
<dbReference type="EC" id="5.2.1.8" evidence="3"/>
<dbReference type="InterPro" id="IPR029000">
    <property type="entry name" value="Cyclophilin-like_dom_sf"/>
</dbReference>
<comment type="function">
    <text evidence="3">PPIases accelerate the folding of proteins. It catalyzes the cis-trans isomerization of proline imidic peptide bonds in oligopeptides.</text>
</comment>
<dbReference type="HOGENOM" id="CLU_012062_16_3_7"/>
<dbReference type="STRING" id="502025.Hoch_3601"/>
<dbReference type="InterPro" id="IPR044666">
    <property type="entry name" value="Cyclophilin_A-like"/>
</dbReference>
<evidence type="ECO:0000256" key="2">
    <source>
        <dbReference type="ARBA" id="ARBA00023235"/>
    </source>
</evidence>
<dbReference type="KEGG" id="hoh:Hoch_3601"/>
<evidence type="ECO:0000259" key="5">
    <source>
        <dbReference type="PROSITE" id="PS50072"/>
    </source>
</evidence>
<comment type="similarity">
    <text evidence="3">Belongs to the cyclophilin-type PPIase family.</text>
</comment>
<comment type="catalytic activity">
    <reaction evidence="3">
        <text>[protein]-peptidylproline (omega=180) = [protein]-peptidylproline (omega=0)</text>
        <dbReference type="Rhea" id="RHEA:16237"/>
        <dbReference type="Rhea" id="RHEA-COMP:10747"/>
        <dbReference type="Rhea" id="RHEA-COMP:10748"/>
        <dbReference type="ChEBI" id="CHEBI:83833"/>
        <dbReference type="ChEBI" id="CHEBI:83834"/>
        <dbReference type="EC" id="5.2.1.8"/>
    </reaction>
</comment>
<keyword evidence="2 3" id="KW-0413">Isomerase</keyword>
<evidence type="ECO:0000256" key="1">
    <source>
        <dbReference type="ARBA" id="ARBA00023110"/>
    </source>
</evidence>
<sequence length="241" mass="25921">MRHLLPLALSGVLVLGACSKKEETSAPAETDTTAPAEVDTATATEEPADDGRVAAPTADDLAEYTKDLEGEGPLMATIATTTGTFHCELFEKQVPMTVANFVGLARGLKPWRDPKTRAIKETPFYDGILFHRVIPNFMVQTGDPLGQGTGGPGYTFGDEIDKSLRHDKGGLLSMANAGPGTNGSQFFITEKATPWLDDKHAIFGQCDEVDLVKQMTSVPRDSADRPRTDIKIDSVTISRGR</sequence>
<dbReference type="Proteomes" id="UP000001880">
    <property type="component" value="Chromosome"/>
</dbReference>
<keyword evidence="1 3" id="KW-0697">Rotamase</keyword>
<dbReference type="Gene3D" id="2.40.100.10">
    <property type="entry name" value="Cyclophilin-like"/>
    <property type="match status" value="1"/>
</dbReference>
<dbReference type="PROSITE" id="PS51257">
    <property type="entry name" value="PROKAR_LIPOPROTEIN"/>
    <property type="match status" value="1"/>
</dbReference>
<keyword evidence="7" id="KW-1185">Reference proteome</keyword>
<accession>D0LX61</accession>
<dbReference type="PROSITE" id="PS50072">
    <property type="entry name" value="CSA_PPIASE_2"/>
    <property type="match status" value="1"/>
</dbReference>
<dbReference type="CDD" id="cd00317">
    <property type="entry name" value="cyclophilin"/>
    <property type="match status" value="1"/>
</dbReference>
<protein>
    <recommendedName>
        <fullName evidence="3">Peptidyl-prolyl cis-trans isomerase</fullName>
        <shortName evidence="3">PPIase</shortName>
        <ecNumber evidence="3">5.2.1.8</ecNumber>
    </recommendedName>
</protein>
<dbReference type="AlphaFoldDB" id="D0LX61"/>
<evidence type="ECO:0000313" key="6">
    <source>
        <dbReference type="EMBL" id="ACY16103.1"/>
    </source>
</evidence>
<gene>
    <name evidence="6" type="ordered locus">Hoch_3601</name>
</gene>
<evidence type="ECO:0000256" key="3">
    <source>
        <dbReference type="RuleBase" id="RU363019"/>
    </source>
</evidence>
<dbReference type="GO" id="GO:0003755">
    <property type="term" value="F:peptidyl-prolyl cis-trans isomerase activity"/>
    <property type="evidence" value="ECO:0007669"/>
    <property type="project" value="UniProtKB-UniRule"/>
</dbReference>